<proteinExistence type="predicted"/>
<accession>A0ABU8DJH9</accession>
<keyword evidence="3" id="KW-1185">Reference proteome</keyword>
<feature type="transmembrane region" description="Helical" evidence="1">
    <location>
        <begin position="129"/>
        <end position="150"/>
    </location>
</feature>
<name>A0ABU8DJH9_ERWAP</name>
<evidence type="ECO:0000313" key="2">
    <source>
        <dbReference type="EMBL" id="MEI2682689.1"/>
    </source>
</evidence>
<keyword evidence="1" id="KW-0472">Membrane</keyword>
<keyword evidence="1" id="KW-1133">Transmembrane helix</keyword>
<dbReference type="EMBL" id="JBANEI010000009">
    <property type="protein sequence ID" value="MEI2682689.1"/>
    <property type="molecule type" value="Genomic_DNA"/>
</dbReference>
<comment type="caution">
    <text evidence="2">The sequence shown here is derived from an EMBL/GenBank/DDBJ whole genome shotgun (WGS) entry which is preliminary data.</text>
</comment>
<keyword evidence="1" id="KW-0812">Transmembrane</keyword>
<evidence type="ECO:0000313" key="3">
    <source>
        <dbReference type="Proteomes" id="UP001306592"/>
    </source>
</evidence>
<feature type="transmembrane region" description="Helical" evidence="1">
    <location>
        <begin position="94"/>
        <end position="117"/>
    </location>
</feature>
<dbReference type="RefSeq" id="WP_099753947.1">
    <property type="nucleotide sequence ID" value="NZ_CAKKMT010000004.1"/>
</dbReference>
<gene>
    <name evidence="2" type="ORF">V8N49_13615</name>
</gene>
<sequence length="212" mass="21852">MLKTMVLKGVAAKKFGRIHRFNVEDLSEMLRAMCSQVPGFKKYLATAHHDGVQFAFYRSGENIGVQEFNMCSTAVEFSMVPIPQGSKQLGALQVVIGAIALVAAFFTAGGSMAAWGATLAGTAGAATGTAAVATVALTGLGLSMALGGVVQMLTPQPSYSIGASSSTDNKPNYAFGSPVNTVAMGYPVPVLYGQREIGGAIISAGSFTSDQQ</sequence>
<reference evidence="2 3" key="1">
    <citation type="submission" date="2024-02" db="EMBL/GenBank/DDBJ databases">
        <title>First report Erwinia aphidicola in onion in Chile.</title>
        <authorList>
            <person name="Valenzuela M."/>
            <person name="Pena M."/>
            <person name="Dutta B."/>
        </authorList>
    </citation>
    <scope>NUCLEOTIDE SEQUENCE [LARGE SCALE GENOMIC DNA]</scope>
    <source>
        <strain evidence="2 3">QCJ3A</strain>
    </source>
</reference>
<dbReference type="Proteomes" id="UP001306592">
    <property type="component" value="Unassembled WGS sequence"/>
</dbReference>
<protein>
    <submittedName>
        <fullName evidence="2">Tail assembly protein</fullName>
    </submittedName>
</protein>
<organism evidence="2 3">
    <name type="scientific">Erwinia aphidicola</name>
    <dbReference type="NCBI Taxonomy" id="68334"/>
    <lineage>
        <taxon>Bacteria</taxon>
        <taxon>Pseudomonadati</taxon>
        <taxon>Pseudomonadota</taxon>
        <taxon>Gammaproteobacteria</taxon>
        <taxon>Enterobacterales</taxon>
        <taxon>Erwiniaceae</taxon>
        <taxon>Erwinia</taxon>
    </lineage>
</organism>
<evidence type="ECO:0000256" key="1">
    <source>
        <dbReference type="SAM" id="Phobius"/>
    </source>
</evidence>